<dbReference type="AlphaFoldDB" id="A0AAD7FDG7"/>
<protein>
    <recommendedName>
        <fullName evidence="4">Protein kinase domain-containing protein</fullName>
    </recommendedName>
</protein>
<evidence type="ECO:0000256" key="1">
    <source>
        <dbReference type="SAM" id="MobiDB-lite"/>
    </source>
</evidence>
<comment type="caution">
    <text evidence="2">The sequence shown here is derived from an EMBL/GenBank/DDBJ whole genome shotgun (WGS) entry which is preliminary data.</text>
</comment>
<gene>
    <name evidence="2" type="ORF">FB45DRAFT_1036491</name>
</gene>
<evidence type="ECO:0008006" key="4">
    <source>
        <dbReference type="Google" id="ProtNLM"/>
    </source>
</evidence>
<name>A0AAD7FDG7_9AGAR</name>
<proteinExistence type="predicted"/>
<evidence type="ECO:0000313" key="2">
    <source>
        <dbReference type="EMBL" id="KAJ7613564.1"/>
    </source>
</evidence>
<dbReference type="EMBL" id="JARKIF010000028">
    <property type="protein sequence ID" value="KAJ7613564.1"/>
    <property type="molecule type" value="Genomic_DNA"/>
</dbReference>
<dbReference type="Proteomes" id="UP001221142">
    <property type="component" value="Unassembled WGS sequence"/>
</dbReference>
<feature type="region of interest" description="Disordered" evidence="1">
    <location>
        <begin position="42"/>
        <end position="72"/>
    </location>
</feature>
<organism evidence="2 3">
    <name type="scientific">Roridomyces roridus</name>
    <dbReference type="NCBI Taxonomy" id="1738132"/>
    <lineage>
        <taxon>Eukaryota</taxon>
        <taxon>Fungi</taxon>
        <taxon>Dikarya</taxon>
        <taxon>Basidiomycota</taxon>
        <taxon>Agaricomycotina</taxon>
        <taxon>Agaricomycetes</taxon>
        <taxon>Agaricomycetidae</taxon>
        <taxon>Agaricales</taxon>
        <taxon>Marasmiineae</taxon>
        <taxon>Mycenaceae</taxon>
        <taxon>Roridomyces</taxon>
    </lineage>
</organism>
<reference evidence="2" key="1">
    <citation type="submission" date="2023-03" db="EMBL/GenBank/DDBJ databases">
        <title>Massive genome expansion in bonnet fungi (Mycena s.s.) driven by repeated elements and novel gene families across ecological guilds.</title>
        <authorList>
            <consortium name="Lawrence Berkeley National Laboratory"/>
            <person name="Harder C.B."/>
            <person name="Miyauchi S."/>
            <person name="Viragh M."/>
            <person name="Kuo A."/>
            <person name="Thoen E."/>
            <person name="Andreopoulos B."/>
            <person name="Lu D."/>
            <person name="Skrede I."/>
            <person name="Drula E."/>
            <person name="Henrissat B."/>
            <person name="Morin E."/>
            <person name="Kohler A."/>
            <person name="Barry K."/>
            <person name="LaButti K."/>
            <person name="Morin E."/>
            <person name="Salamov A."/>
            <person name="Lipzen A."/>
            <person name="Mereny Z."/>
            <person name="Hegedus B."/>
            <person name="Baldrian P."/>
            <person name="Stursova M."/>
            <person name="Weitz H."/>
            <person name="Taylor A."/>
            <person name="Grigoriev I.V."/>
            <person name="Nagy L.G."/>
            <person name="Martin F."/>
            <person name="Kauserud H."/>
        </authorList>
    </citation>
    <scope>NUCLEOTIDE SEQUENCE</scope>
    <source>
        <strain evidence="2">9284</strain>
    </source>
</reference>
<accession>A0AAD7FDG7</accession>
<sequence>MPHVQKRLPNLTGCAVDDGALLLKKLVGSGAFGQLYRRVETRSSVSSQGSSWASSSSSNSSLSSSESSDSEFKPRVYAVKCLRNTRMGESYDGWESLAANERHFRFVLSSLHLLTLVAQSLPAAQI</sequence>
<feature type="compositionally biased region" description="Low complexity" evidence="1">
    <location>
        <begin position="43"/>
        <end position="67"/>
    </location>
</feature>
<evidence type="ECO:0000313" key="3">
    <source>
        <dbReference type="Proteomes" id="UP001221142"/>
    </source>
</evidence>
<keyword evidence="3" id="KW-1185">Reference proteome</keyword>